<name>A0A164WLU0_9CRUS</name>
<organism evidence="1 2">
    <name type="scientific">Daphnia magna</name>
    <dbReference type="NCBI Taxonomy" id="35525"/>
    <lineage>
        <taxon>Eukaryota</taxon>
        <taxon>Metazoa</taxon>
        <taxon>Ecdysozoa</taxon>
        <taxon>Arthropoda</taxon>
        <taxon>Crustacea</taxon>
        <taxon>Branchiopoda</taxon>
        <taxon>Diplostraca</taxon>
        <taxon>Cladocera</taxon>
        <taxon>Anomopoda</taxon>
        <taxon>Daphniidae</taxon>
        <taxon>Daphnia</taxon>
    </lineage>
</organism>
<dbReference type="EMBL" id="LRGB01001186">
    <property type="protein sequence ID" value="KZS13384.1"/>
    <property type="molecule type" value="Genomic_DNA"/>
</dbReference>
<keyword evidence="2" id="KW-1185">Reference proteome</keyword>
<comment type="caution">
    <text evidence="1">The sequence shown here is derived from an EMBL/GenBank/DDBJ whole genome shotgun (WGS) entry which is preliminary data.</text>
</comment>
<evidence type="ECO:0000313" key="1">
    <source>
        <dbReference type="EMBL" id="KZS13384.1"/>
    </source>
</evidence>
<evidence type="ECO:0000313" key="2">
    <source>
        <dbReference type="Proteomes" id="UP000076858"/>
    </source>
</evidence>
<dbReference type="Proteomes" id="UP000076858">
    <property type="component" value="Unassembled WGS sequence"/>
</dbReference>
<reference evidence="1 2" key="1">
    <citation type="submission" date="2016-03" db="EMBL/GenBank/DDBJ databases">
        <title>EvidentialGene: Evidence-directed Construction of Genes on Genomes.</title>
        <authorList>
            <person name="Gilbert D.G."/>
            <person name="Choi J.-H."/>
            <person name="Mockaitis K."/>
            <person name="Colbourne J."/>
            <person name="Pfrender M."/>
        </authorList>
    </citation>
    <scope>NUCLEOTIDE SEQUENCE [LARGE SCALE GENOMIC DNA]</scope>
    <source>
        <strain evidence="1 2">Xinb3</strain>
        <tissue evidence="1">Complete organism</tissue>
    </source>
</reference>
<sequence>MVRTSHKETTLDNFCLNFVVENKPVMARCCSDTTDILYFGHGEMNNETGTMMNVTKLHSFYPNWTHFDWANEGQPNFWIFPMA</sequence>
<accession>A0A164WLU0</accession>
<gene>
    <name evidence="1" type="ORF">APZ42_021510</name>
</gene>
<dbReference type="AlphaFoldDB" id="A0A164WLU0"/>
<protein>
    <submittedName>
        <fullName evidence="1">Uncharacterized protein</fullName>
    </submittedName>
</protein>
<proteinExistence type="predicted"/>